<keyword evidence="4" id="KW-0156">Chromatin regulator</keyword>
<dbReference type="Proteomes" id="UP000192501">
    <property type="component" value="Unassembled WGS sequence"/>
</dbReference>
<dbReference type="EMBL" id="LTAI01000004">
    <property type="protein sequence ID" value="ORE00615.1"/>
    <property type="molecule type" value="Genomic_DNA"/>
</dbReference>
<dbReference type="InterPro" id="IPR023801">
    <property type="entry name" value="His_deacetylse_dom"/>
</dbReference>
<dbReference type="GO" id="GO:0034605">
    <property type="term" value="P:cellular response to heat"/>
    <property type="evidence" value="ECO:0007669"/>
    <property type="project" value="EnsemblFungi"/>
</dbReference>
<feature type="binding site" evidence="7">
    <location>
        <position position="149"/>
    </location>
    <ligand>
        <name>a divalent metal cation</name>
        <dbReference type="ChEBI" id="CHEBI:60240"/>
    </ligand>
</feature>
<dbReference type="VEuPathDB" id="MicrosporidiaDB:A0H76_1699"/>
<dbReference type="Pfam" id="PF00850">
    <property type="entry name" value="Hist_deacetyl"/>
    <property type="match status" value="1"/>
</dbReference>
<dbReference type="GO" id="GO:0006995">
    <property type="term" value="P:cellular response to nitrogen starvation"/>
    <property type="evidence" value="ECO:0007669"/>
    <property type="project" value="EnsemblFungi"/>
</dbReference>
<dbReference type="GO" id="GO:0003713">
    <property type="term" value="F:transcription coactivator activity"/>
    <property type="evidence" value="ECO:0007669"/>
    <property type="project" value="EnsemblFungi"/>
</dbReference>
<accession>A0A1X0QLL3</accession>
<dbReference type="InterPro" id="IPR037138">
    <property type="entry name" value="His_deacetylse_dom_sf"/>
</dbReference>
<dbReference type="PRINTS" id="PR01270">
    <property type="entry name" value="HDASUPER"/>
</dbReference>
<dbReference type="GO" id="GO:0016479">
    <property type="term" value="P:negative regulation of transcription by RNA polymerase I"/>
    <property type="evidence" value="ECO:0007669"/>
    <property type="project" value="EnsemblFungi"/>
</dbReference>
<sequence>MKKIAYMFDKEVGLFNYGPSHPMNPIRVTMTHSLVHSYGLDRHMDIYKPTPTRMTYHTNKYINNLGIHSTEDCPAFDGLNEYCERYSSASINAAQLLNTGENDIVINWSGGFHHAKKEEASGFCYLNDIVMCIQRLLTKHRKVMYIDIDVHHGDGVEEAFYHNDRVLTVSFHKHGENFFPETGELVINNTKAVNVPLKSGITDEGYRGVYEPIISNCIKNFKPDAIVFQSGADSLIGDKIGVFSLSLEGHGNCLRYLLQYNIPMVVLGGGGYTVENVSRLWTYETSILCDTKIPDFIPYEDSFFSRYPSNSLTNLLIENNVGVYKDMNSRKYLSSIMSFIQTKIDKF</sequence>
<evidence type="ECO:0000256" key="7">
    <source>
        <dbReference type="PIRSR" id="PIRSR037913-3"/>
    </source>
</evidence>
<dbReference type="GO" id="GO:0040029">
    <property type="term" value="P:epigenetic regulation of gene expression"/>
    <property type="evidence" value="ECO:0007669"/>
    <property type="project" value="TreeGrafter"/>
</dbReference>
<dbReference type="GO" id="GO:0003714">
    <property type="term" value="F:transcription corepressor activity"/>
    <property type="evidence" value="ECO:0007669"/>
    <property type="project" value="EnsemblFungi"/>
</dbReference>
<dbReference type="CDD" id="cd09991">
    <property type="entry name" value="HDAC_classI"/>
    <property type="match status" value="1"/>
</dbReference>
<dbReference type="PIRSF" id="PIRSF037913">
    <property type="entry name" value="His_deacetylse_1"/>
    <property type="match status" value="1"/>
</dbReference>
<dbReference type="GO" id="GO:0034503">
    <property type="term" value="P:protein localization to nucleolar rDNA repeats"/>
    <property type="evidence" value="ECO:0007669"/>
    <property type="project" value="EnsemblFungi"/>
</dbReference>
<dbReference type="GO" id="GO:0141221">
    <property type="term" value="F:histone deacetylase activity, hydrolytic mechanism"/>
    <property type="evidence" value="ECO:0007669"/>
    <property type="project" value="UniProtKB-EC"/>
</dbReference>
<evidence type="ECO:0000256" key="3">
    <source>
        <dbReference type="ARBA" id="ARBA00022801"/>
    </source>
</evidence>
<dbReference type="InterPro" id="IPR000286">
    <property type="entry name" value="HDACs"/>
</dbReference>
<dbReference type="GO" id="GO:0070550">
    <property type="term" value="P:rDNA chromatin condensation"/>
    <property type="evidence" value="ECO:0007669"/>
    <property type="project" value="EnsemblFungi"/>
</dbReference>
<dbReference type="GO" id="GO:0006368">
    <property type="term" value="P:transcription elongation by RNA polymerase II"/>
    <property type="evidence" value="ECO:0007669"/>
    <property type="project" value="EnsemblFungi"/>
</dbReference>
<feature type="binding site" evidence="6">
    <location>
        <position position="72"/>
    </location>
    <ligand>
        <name>substrate</name>
    </ligand>
</feature>
<reference evidence="9 10" key="1">
    <citation type="journal article" date="2017" name="Environ. Microbiol.">
        <title>Decay of the glycolytic pathway and adaptation to intranuclear parasitism within Enterocytozoonidae microsporidia.</title>
        <authorList>
            <person name="Wiredu Boakye D."/>
            <person name="Jaroenlak P."/>
            <person name="Prachumwat A."/>
            <person name="Williams T.A."/>
            <person name="Bateman K.S."/>
            <person name="Itsathitphaisarn O."/>
            <person name="Sritunyalucksana K."/>
            <person name="Paszkiewicz K.H."/>
            <person name="Moore K.A."/>
            <person name="Stentiford G.D."/>
            <person name="Williams B.A."/>
        </authorList>
    </citation>
    <scope>NUCLEOTIDE SEQUENCE [LARGE SCALE GENOMIC DNA]</scope>
    <source>
        <strain evidence="10">canceri</strain>
    </source>
</reference>
<keyword evidence="3" id="KW-0378">Hydrolase</keyword>
<comment type="similarity">
    <text evidence="1">Belongs to the histone deacetylase family. HD type 1 subfamily.</text>
</comment>
<dbReference type="GO" id="GO:0033698">
    <property type="term" value="C:Rpd3L complex"/>
    <property type="evidence" value="ECO:0007669"/>
    <property type="project" value="EnsemblFungi"/>
</dbReference>
<feature type="binding site" evidence="7">
    <location>
        <position position="151"/>
    </location>
    <ligand>
        <name>a divalent metal cation</name>
        <dbReference type="ChEBI" id="CHEBI:60240"/>
    </ligand>
</feature>
<dbReference type="GO" id="GO:0016239">
    <property type="term" value="P:positive regulation of macroautophagy"/>
    <property type="evidence" value="ECO:0007669"/>
    <property type="project" value="EnsemblFungi"/>
</dbReference>
<dbReference type="GO" id="GO:0061188">
    <property type="term" value="P:negative regulation of rDNA heterochromatin formation"/>
    <property type="evidence" value="ECO:0007669"/>
    <property type="project" value="EnsemblFungi"/>
</dbReference>
<evidence type="ECO:0000256" key="6">
    <source>
        <dbReference type="PIRSR" id="PIRSR037913-2"/>
    </source>
</evidence>
<dbReference type="GO" id="GO:0034399">
    <property type="term" value="C:nuclear periphery"/>
    <property type="evidence" value="ECO:0007669"/>
    <property type="project" value="EnsemblFungi"/>
</dbReference>
<dbReference type="PANTHER" id="PTHR10625">
    <property type="entry name" value="HISTONE DEACETYLASE HDAC1-RELATED"/>
    <property type="match status" value="1"/>
</dbReference>
<feature type="domain" description="Histone deacetylase" evidence="8">
    <location>
        <begin position="21"/>
        <end position="287"/>
    </location>
</feature>
<dbReference type="GO" id="GO:0000122">
    <property type="term" value="P:negative regulation of transcription by RNA polymerase II"/>
    <property type="evidence" value="ECO:0007669"/>
    <property type="project" value="EnsemblFungi"/>
</dbReference>
<evidence type="ECO:0000256" key="2">
    <source>
        <dbReference type="ARBA" id="ARBA00012111"/>
    </source>
</evidence>
<dbReference type="GO" id="GO:0061186">
    <property type="term" value="P:negative regulation of silent mating-type cassette heterochromatin formation"/>
    <property type="evidence" value="ECO:0007669"/>
    <property type="project" value="EnsemblFungi"/>
</dbReference>
<dbReference type="GO" id="GO:0044804">
    <property type="term" value="P:nucleophagy"/>
    <property type="evidence" value="ECO:0007669"/>
    <property type="project" value="EnsemblFungi"/>
</dbReference>
<evidence type="ECO:0000259" key="8">
    <source>
        <dbReference type="Pfam" id="PF00850"/>
    </source>
</evidence>
<keyword evidence="7" id="KW-0479">Metal-binding</keyword>
<evidence type="ECO:0000313" key="10">
    <source>
        <dbReference type="Proteomes" id="UP000192501"/>
    </source>
</evidence>
<proteinExistence type="inferred from homology"/>
<evidence type="ECO:0000313" key="9">
    <source>
        <dbReference type="EMBL" id="ORE00615.1"/>
    </source>
</evidence>
<dbReference type="InterPro" id="IPR003084">
    <property type="entry name" value="HDAC_I/II"/>
</dbReference>
<dbReference type="Gene3D" id="3.40.800.20">
    <property type="entry name" value="Histone deacetylase domain"/>
    <property type="match status" value="1"/>
</dbReference>
<dbReference type="AlphaFoldDB" id="A0A1X0QLL3"/>
<dbReference type="SUPFAM" id="SSF52768">
    <property type="entry name" value="Arginase/deacetylase"/>
    <property type="match status" value="1"/>
</dbReference>
<evidence type="ECO:0000256" key="1">
    <source>
        <dbReference type="ARBA" id="ARBA00006457"/>
    </source>
</evidence>
<feature type="binding site" evidence="6">
    <location>
        <position position="272"/>
    </location>
    <ligand>
        <name>substrate</name>
    </ligand>
</feature>
<gene>
    <name evidence="9" type="primary">HDAC1</name>
    <name evidence="9" type="ORF">A0H76_1699</name>
</gene>
<dbReference type="GO" id="GO:0045128">
    <property type="term" value="P:negative regulation of reciprocal meiotic recombination"/>
    <property type="evidence" value="ECO:0007669"/>
    <property type="project" value="EnsemblFungi"/>
</dbReference>
<organism evidence="9 10">
    <name type="scientific">Hepatospora eriocheir</name>
    <dbReference type="NCBI Taxonomy" id="1081669"/>
    <lineage>
        <taxon>Eukaryota</taxon>
        <taxon>Fungi</taxon>
        <taxon>Fungi incertae sedis</taxon>
        <taxon>Microsporidia</taxon>
        <taxon>Hepatosporidae</taxon>
        <taxon>Hepatospora</taxon>
    </lineage>
</organism>
<feature type="binding site" evidence="6">
    <location>
        <position position="122"/>
    </location>
    <ligand>
        <name>substrate</name>
    </ligand>
</feature>
<dbReference type="GO" id="GO:0046872">
    <property type="term" value="F:metal ion binding"/>
    <property type="evidence" value="ECO:0007669"/>
    <property type="project" value="UniProtKB-KW"/>
</dbReference>
<evidence type="ECO:0000256" key="5">
    <source>
        <dbReference type="PIRSR" id="PIRSR037913-1"/>
    </source>
</evidence>
<dbReference type="InterPro" id="IPR023696">
    <property type="entry name" value="Ureohydrolase_dom_sf"/>
</dbReference>
<dbReference type="GO" id="GO:0045944">
    <property type="term" value="P:positive regulation of transcription by RNA polymerase II"/>
    <property type="evidence" value="ECO:0007669"/>
    <property type="project" value="EnsemblFungi"/>
</dbReference>
<feature type="active site" description="Proton acceptor" evidence="5">
    <location>
        <position position="114"/>
    </location>
</feature>
<feature type="binding site" evidence="7">
    <location>
        <position position="233"/>
    </location>
    <ligand>
        <name>a divalent metal cation</name>
        <dbReference type="ChEBI" id="CHEBI:60240"/>
    </ligand>
</feature>
<protein>
    <recommendedName>
        <fullName evidence="2">histone deacetylase</fullName>
        <ecNumber evidence="2">3.5.1.98</ecNumber>
    </recommendedName>
</protein>
<dbReference type="GO" id="GO:0030174">
    <property type="term" value="P:regulation of DNA-templated DNA replication initiation"/>
    <property type="evidence" value="ECO:0007669"/>
    <property type="project" value="EnsemblFungi"/>
</dbReference>
<comment type="caution">
    <text evidence="9">The sequence shown here is derived from an EMBL/GenBank/DDBJ whole genome shotgun (WGS) entry which is preliminary data.</text>
</comment>
<dbReference type="GO" id="GO:0051321">
    <property type="term" value="P:meiotic cell cycle"/>
    <property type="evidence" value="ECO:0007669"/>
    <property type="project" value="EnsemblFungi"/>
</dbReference>
<dbReference type="VEuPathDB" id="MicrosporidiaDB:HERIO_1708"/>
<dbReference type="GO" id="GO:0070211">
    <property type="term" value="C:Snt2C complex"/>
    <property type="evidence" value="ECO:0007669"/>
    <property type="project" value="EnsemblFungi"/>
</dbReference>
<name>A0A1X0QLL3_9MICR</name>
<dbReference type="GO" id="GO:0000082">
    <property type="term" value="P:G1/S transition of mitotic cell cycle"/>
    <property type="evidence" value="ECO:0007669"/>
    <property type="project" value="EnsemblFungi"/>
</dbReference>
<dbReference type="GO" id="GO:0032221">
    <property type="term" value="C:Rpd3S complex"/>
    <property type="evidence" value="ECO:0007669"/>
    <property type="project" value="EnsemblFungi"/>
</dbReference>
<dbReference type="EC" id="3.5.1.98" evidence="2"/>
<evidence type="ECO:0000256" key="4">
    <source>
        <dbReference type="ARBA" id="ARBA00022853"/>
    </source>
</evidence>
<dbReference type="GO" id="GO:0000086">
    <property type="term" value="P:G2/M transition of mitotic cell cycle"/>
    <property type="evidence" value="ECO:0007669"/>
    <property type="project" value="EnsemblFungi"/>
</dbReference>
<dbReference type="PANTHER" id="PTHR10625:SF10">
    <property type="entry name" value="HISTONE DEACETYLASE HDAC1"/>
    <property type="match status" value="1"/>
</dbReference>